<accession>A0ACC2L3B7</accession>
<keyword evidence="2" id="KW-1185">Reference proteome</keyword>
<dbReference type="Proteomes" id="UP001234297">
    <property type="component" value="Chromosome 6"/>
</dbReference>
<name>A0ACC2L3B7_PERAE</name>
<proteinExistence type="predicted"/>
<evidence type="ECO:0000313" key="1">
    <source>
        <dbReference type="EMBL" id="KAJ8628031.1"/>
    </source>
</evidence>
<protein>
    <submittedName>
        <fullName evidence="1">Uncharacterized protein</fullName>
    </submittedName>
</protein>
<reference evidence="1 2" key="1">
    <citation type="journal article" date="2022" name="Hortic Res">
        <title>A haplotype resolved chromosomal level avocado genome allows analysis of novel avocado genes.</title>
        <authorList>
            <person name="Nath O."/>
            <person name="Fletcher S.J."/>
            <person name="Hayward A."/>
            <person name="Shaw L.M."/>
            <person name="Masouleh A.K."/>
            <person name="Furtado A."/>
            <person name="Henry R.J."/>
            <person name="Mitter N."/>
        </authorList>
    </citation>
    <scope>NUCLEOTIDE SEQUENCE [LARGE SCALE GENOMIC DNA]</scope>
    <source>
        <strain evidence="2">cv. Hass</strain>
    </source>
</reference>
<dbReference type="EMBL" id="CM056814">
    <property type="protein sequence ID" value="KAJ8628031.1"/>
    <property type="molecule type" value="Genomic_DNA"/>
</dbReference>
<gene>
    <name evidence="1" type="ORF">MRB53_021338</name>
</gene>
<evidence type="ECO:0000313" key="2">
    <source>
        <dbReference type="Proteomes" id="UP001234297"/>
    </source>
</evidence>
<sequence length="111" mass="12067">MGYVNVGSFWIGYSQEEERHQGFCTSPEFCASRVGIAAVRILIPDCFVWPHHATEDNTTSLEPSPVLLHRRSRCRGHSASLTVAVAAPHLVVVEEVSGSVSLGSVGFCVRL</sequence>
<organism evidence="1 2">
    <name type="scientific">Persea americana</name>
    <name type="common">Avocado</name>
    <dbReference type="NCBI Taxonomy" id="3435"/>
    <lineage>
        <taxon>Eukaryota</taxon>
        <taxon>Viridiplantae</taxon>
        <taxon>Streptophyta</taxon>
        <taxon>Embryophyta</taxon>
        <taxon>Tracheophyta</taxon>
        <taxon>Spermatophyta</taxon>
        <taxon>Magnoliopsida</taxon>
        <taxon>Magnoliidae</taxon>
        <taxon>Laurales</taxon>
        <taxon>Lauraceae</taxon>
        <taxon>Persea</taxon>
    </lineage>
</organism>
<comment type="caution">
    <text evidence="1">The sequence shown here is derived from an EMBL/GenBank/DDBJ whole genome shotgun (WGS) entry which is preliminary data.</text>
</comment>